<evidence type="ECO:0000259" key="1">
    <source>
        <dbReference type="Pfam" id="PF01425"/>
    </source>
</evidence>
<dbReference type="AlphaFoldDB" id="G8TTK7"/>
<organism evidence="2 3">
    <name type="scientific">Sulfobacillus acidophilus (strain ATCC 700253 / DSM 10332 / NAL)</name>
    <dbReference type="NCBI Taxonomy" id="679936"/>
    <lineage>
        <taxon>Bacteria</taxon>
        <taxon>Bacillati</taxon>
        <taxon>Bacillota</taxon>
        <taxon>Clostridia</taxon>
        <taxon>Eubacteriales</taxon>
        <taxon>Clostridiales Family XVII. Incertae Sedis</taxon>
        <taxon>Sulfobacillus</taxon>
    </lineage>
</organism>
<dbReference type="InterPro" id="IPR023631">
    <property type="entry name" value="Amidase_dom"/>
</dbReference>
<reference evidence="2 3" key="2">
    <citation type="journal article" date="2012" name="Stand. Genomic Sci.">
        <title>Complete genome sequence of the moderately thermophilic mineral-sulfide-oxidizing firmicute Sulfobacillus acidophilus type strain (NAL(T)).</title>
        <authorList>
            <person name="Anderson I."/>
            <person name="Chertkov O."/>
            <person name="Chen A."/>
            <person name="Saunders E."/>
            <person name="Lapidus A."/>
            <person name="Nolan M."/>
            <person name="Lucas S."/>
            <person name="Hammon N."/>
            <person name="Deshpande S."/>
            <person name="Cheng J.F."/>
            <person name="Han C."/>
            <person name="Tapia R."/>
            <person name="Goodwin L.A."/>
            <person name="Pitluck S."/>
            <person name="Liolios K."/>
            <person name="Pagani I."/>
            <person name="Ivanova N."/>
            <person name="Mikhailova N."/>
            <person name="Pati A."/>
            <person name="Palaniappan K."/>
            <person name="Land M."/>
            <person name="Pan C."/>
            <person name="Rohde M."/>
            <person name="Pukall R."/>
            <person name="Goker M."/>
            <person name="Detter J.C."/>
            <person name="Woyke T."/>
            <person name="Bristow J."/>
            <person name="Eisen J.A."/>
            <person name="Markowitz V."/>
            <person name="Hugenholtz P."/>
            <person name="Kyrpides N.C."/>
            <person name="Klenk H.P."/>
            <person name="Mavromatis K."/>
        </authorList>
    </citation>
    <scope>NUCLEOTIDE SEQUENCE [LARGE SCALE GENOMIC DNA]</scope>
    <source>
        <strain evidence="3">ATCC 700253 / DSM 10332 / NAL</strain>
    </source>
</reference>
<protein>
    <submittedName>
        <fullName evidence="2">Amidase</fullName>
    </submittedName>
</protein>
<feature type="domain" description="Amidase" evidence="1">
    <location>
        <begin position="27"/>
        <end position="472"/>
    </location>
</feature>
<keyword evidence="3" id="KW-1185">Reference proteome</keyword>
<dbReference type="PATRIC" id="fig|679936.5.peg.2272"/>
<dbReference type="InterPro" id="IPR036928">
    <property type="entry name" value="AS_sf"/>
</dbReference>
<dbReference type="KEGG" id="sap:Sulac_2197"/>
<sequence length="492" mass="53315">MASFDLLECTVEGLHSAIESHEATVEEVVDGYLARIEQYNPELHAVVTVNPDARDDAKRLDEDYRKRGGLVGPLHGVPVVVKDQVETRGIRTTFGSVVFDSYVPSEDATIIKKLRDAGAVILAKSAMPDFAASWFSFSSVSGETKNPFALSREPGGSSSGTAVAVTTNLGMIGIGEDTGGSVRVPASFTGIFGLRVTTGMISRTGLSPLVHFQDTPGPMARTVKDLARLFDGLVGYDPSDPMTVAALYHQAGAGSAALSENALKGTRIGVLRQAFGPEHAAESAPVNARVTETLLAMKDAGAEIIDPVAVPDLDAFLAETAMYALQSKSDIDRFLRTKPETGGLTFDEIYRQRQFHEMLDLFHDIAAGPEEPETLPDYFRRRHSQMRFREAILNVLAQKRLDALLFPDVQVLPPTWDDLYAGKWTTMTFPTNTLIASQSGLPALSMPGGLTDDGLPVGVELIGKPYDEPKLLALAYAYEQIADPRRMPKRYA</sequence>
<proteinExistence type="predicted"/>
<dbReference type="Pfam" id="PF01425">
    <property type="entry name" value="Amidase"/>
    <property type="match status" value="1"/>
</dbReference>
<dbReference type="PANTHER" id="PTHR42678:SF34">
    <property type="entry name" value="OS04G0183300 PROTEIN"/>
    <property type="match status" value="1"/>
</dbReference>
<dbReference type="SUPFAM" id="SSF75304">
    <property type="entry name" value="Amidase signature (AS) enzymes"/>
    <property type="match status" value="1"/>
</dbReference>
<dbReference type="Gene3D" id="3.90.1300.10">
    <property type="entry name" value="Amidase signature (AS) domain"/>
    <property type="match status" value="1"/>
</dbReference>
<accession>G8TTK7</accession>
<dbReference type="HOGENOM" id="CLU_009600_14_2_9"/>
<evidence type="ECO:0000313" key="3">
    <source>
        <dbReference type="Proteomes" id="UP000005439"/>
    </source>
</evidence>
<dbReference type="Proteomes" id="UP000005439">
    <property type="component" value="Chromosome"/>
</dbReference>
<evidence type="ECO:0000313" key="2">
    <source>
        <dbReference type="EMBL" id="AEW05673.1"/>
    </source>
</evidence>
<dbReference type="PANTHER" id="PTHR42678">
    <property type="entry name" value="AMIDASE"/>
    <property type="match status" value="1"/>
</dbReference>
<name>G8TTK7_SULAD</name>
<dbReference type="STRING" id="679936.Sulac_2197"/>
<reference evidence="3" key="1">
    <citation type="submission" date="2011-12" db="EMBL/GenBank/DDBJ databases">
        <title>The complete genome of chromosome of Sulfobacillus acidophilus DSM 10332.</title>
        <authorList>
            <person name="Lucas S."/>
            <person name="Han J."/>
            <person name="Lapidus A."/>
            <person name="Bruce D."/>
            <person name="Goodwin L."/>
            <person name="Pitluck S."/>
            <person name="Peters L."/>
            <person name="Kyrpides N."/>
            <person name="Mavromatis K."/>
            <person name="Ivanova N."/>
            <person name="Mikhailova N."/>
            <person name="Chertkov O."/>
            <person name="Saunders E."/>
            <person name="Detter J.C."/>
            <person name="Tapia R."/>
            <person name="Han C."/>
            <person name="Land M."/>
            <person name="Hauser L."/>
            <person name="Markowitz V."/>
            <person name="Cheng J.-F."/>
            <person name="Hugenholtz P."/>
            <person name="Woyke T."/>
            <person name="Wu D."/>
            <person name="Pukall R."/>
            <person name="Gehrich-Schroeter G."/>
            <person name="Schneider S."/>
            <person name="Klenk H.-P."/>
            <person name="Eisen J.A."/>
        </authorList>
    </citation>
    <scope>NUCLEOTIDE SEQUENCE [LARGE SCALE GENOMIC DNA]</scope>
    <source>
        <strain evidence="3">ATCC 700253 / DSM 10332 / NAL</strain>
    </source>
</reference>
<gene>
    <name evidence="2" type="ordered locus">Sulac_2197</name>
</gene>
<dbReference type="EMBL" id="CP003179">
    <property type="protein sequence ID" value="AEW05673.1"/>
    <property type="molecule type" value="Genomic_DNA"/>
</dbReference>